<evidence type="ECO:0000313" key="12">
    <source>
        <dbReference type="Proteomes" id="UP000070617"/>
    </source>
</evidence>
<organism evidence="11 12">
    <name type="scientific">Fusobacterium equinum</name>
    <dbReference type="NCBI Taxonomy" id="134605"/>
    <lineage>
        <taxon>Bacteria</taxon>
        <taxon>Fusobacteriati</taxon>
        <taxon>Fusobacteriota</taxon>
        <taxon>Fusobacteriia</taxon>
        <taxon>Fusobacteriales</taxon>
        <taxon>Fusobacteriaceae</taxon>
        <taxon>Fusobacterium</taxon>
    </lineage>
</organism>
<keyword evidence="4" id="KW-1003">Cell membrane</keyword>
<gene>
    <name evidence="11" type="ORF">HMPREF3206_01339</name>
</gene>
<dbReference type="Pfam" id="PF03553">
    <property type="entry name" value="Na_H_antiporter"/>
    <property type="match status" value="1"/>
</dbReference>
<dbReference type="GO" id="GO:0005886">
    <property type="term" value="C:plasma membrane"/>
    <property type="evidence" value="ECO:0007669"/>
    <property type="project" value="UniProtKB-SubCell"/>
</dbReference>
<keyword evidence="12" id="KW-1185">Reference proteome</keyword>
<feature type="transmembrane region" description="Helical" evidence="9">
    <location>
        <begin position="310"/>
        <end position="327"/>
    </location>
</feature>
<evidence type="ECO:0000256" key="4">
    <source>
        <dbReference type="ARBA" id="ARBA00022475"/>
    </source>
</evidence>
<feature type="transmembrane region" description="Helical" evidence="9">
    <location>
        <begin position="194"/>
        <end position="212"/>
    </location>
</feature>
<evidence type="ECO:0000256" key="9">
    <source>
        <dbReference type="SAM" id="Phobius"/>
    </source>
</evidence>
<keyword evidence="5 9" id="KW-0812">Transmembrane</keyword>
<feature type="transmembrane region" description="Helical" evidence="9">
    <location>
        <begin position="101"/>
        <end position="122"/>
    </location>
</feature>
<dbReference type="NCBIfam" id="TIGR00931">
    <property type="entry name" value="antiport_nhaC"/>
    <property type="match status" value="1"/>
</dbReference>
<keyword evidence="2" id="KW-0813">Transport</keyword>
<evidence type="ECO:0000256" key="6">
    <source>
        <dbReference type="ARBA" id="ARBA00022989"/>
    </source>
</evidence>
<feature type="transmembrane region" description="Helical" evidence="9">
    <location>
        <begin position="433"/>
        <end position="453"/>
    </location>
</feature>
<feature type="transmembrane region" description="Helical" evidence="9">
    <location>
        <begin position="347"/>
        <end position="365"/>
    </location>
</feature>
<comment type="similarity">
    <text evidence="8">Belongs to the NhaC Na(+)/H(+) (TC 2.A.35) antiporter family.</text>
</comment>
<keyword evidence="7 9" id="KW-0472">Membrane</keyword>
<feature type="transmembrane region" description="Helical" evidence="9">
    <location>
        <begin position="232"/>
        <end position="250"/>
    </location>
</feature>
<dbReference type="InterPro" id="IPR052180">
    <property type="entry name" value="NhaC_Na-H+_Antiporter"/>
</dbReference>
<dbReference type="InterPro" id="IPR018461">
    <property type="entry name" value="Na/H_Antiport_NhaC-like_C"/>
</dbReference>
<evidence type="ECO:0000313" key="11">
    <source>
        <dbReference type="EMBL" id="KXA13438.1"/>
    </source>
</evidence>
<dbReference type="AlphaFoldDB" id="A0A133NAX1"/>
<dbReference type="GO" id="GO:0015297">
    <property type="term" value="F:antiporter activity"/>
    <property type="evidence" value="ECO:0007669"/>
    <property type="project" value="UniProtKB-KW"/>
</dbReference>
<feature type="transmembrane region" description="Helical" evidence="9">
    <location>
        <begin position="34"/>
        <end position="51"/>
    </location>
</feature>
<evidence type="ECO:0000259" key="10">
    <source>
        <dbReference type="Pfam" id="PF03553"/>
    </source>
</evidence>
<comment type="caution">
    <text evidence="11">The sequence shown here is derived from an EMBL/GenBank/DDBJ whole genome shotgun (WGS) entry which is preliminary data.</text>
</comment>
<feature type="transmembrane region" description="Helical" evidence="9">
    <location>
        <begin position="407"/>
        <end position="427"/>
    </location>
</feature>
<protein>
    <submittedName>
        <fullName evidence="11">Na+/H+ antiporter NhaC</fullName>
    </submittedName>
</protein>
<feature type="transmembrane region" description="Helical" evidence="9">
    <location>
        <begin position="134"/>
        <end position="160"/>
    </location>
</feature>
<accession>A0A133NAX1</accession>
<dbReference type="RefSeq" id="WP_060793775.1">
    <property type="nucleotide sequence ID" value="NZ_KQ956559.1"/>
</dbReference>
<dbReference type="EMBL" id="LRPX01000069">
    <property type="protein sequence ID" value="KXA13438.1"/>
    <property type="molecule type" value="Genomic_DNA"/>
</dbReference>
<evidence type="ECO:0000256" key="2">
    <source>
        <dbReference type="ARBA" id="ARBA00022448"/>
    </source>
</evidence>
<dbReference type="PANTHER" id="PTHR33451">
    <property type="entry name" value="MALATE-2H(+)/NA(+)-LACTATE ANTIPORTER"/>
    <property type="match status" value="1"/>
</dbReference>
<dbReference type="PANTHER" id="PTHR33451:SF3">
    <property type="entry name" value="MALATE-2H(+)_NA(+)-LACTATE ANTIPORTER"/>
    <property type="match status" value="1"/>
</dbReference>
<dbReference type="STRING" id="134605.HMPREF3206_01339"/>
<comment type="subcellular location">
    <subcellularLocation>
        <location evidence="1">Cell membrane</location>
        <topology evidence="1">Multi-pass membrane protein</topology>
    </subcellularLocation>
</comment>
<evidence type="ECO:0000256" key="3">
    <source>
        <dbReference type="ARBA" id="ARBA00022449"/>
    </source>
</evidence>
<feature type="transmembrane region" description="Helical" evidence="9">
    <location>
        <begin position="7"/>
        <end position="28"/>
    </location>
</feature>
<keyword evidence="6 9" id="KW-1133">Transmembrane helix</keyword>
<dbReference type="PATRIC" id="fig|134605.3.peg.1326"/>
<dbReference type="InterPro" id="IPR004770">
    <property type="entry name" value="Na/H_antiport_NhaC"/>
</dbReference>
<reference evidence="12" key="1">
    <citation type="submission" date="2016-01" db="EMBL/GenBank/DDBJ databases">
        <authorList>
            <person name="Mitreva M."/>
            <person name="Pepin K.H."/>
            <person name="Mihindukulasuriya K.A."/>
            <person name="Fulton R."/>
            <person name="Fronick C."/>
            <person name="O'Laughlin M."/>
            <person name="Miner T."/>
            <person name="Herter B."/>
            <person name="Rosa B.A."/>
            <person name="Cordes M."/>
            <person name="Tomlinson C."/>
            <person name="Wollam A."/>
            <person name="Palsikar V.B."/>
            <person name="Mardis E.R."/>
            <person name="Wilson R.K."/>
        </authorList>
    </citation>
    <scope>NUCLEOTIDE SEQUENCE [LARGE SCALE GENOMIC DNA]</scope>
    <source>
        <strain evidence="12">CMW8396</strain>
    </source>
</reference>
<name>A0A133NAX1_9FUSO</name>
<evidence type="ECO:0000256" key="8">
    <source>
        <dbReference type="ARBA" id="ARBA00038435"/>
    </source>
</evidence>
<feature type="transmembrane region" description="Helical" evidence="9">
    <location>
        <begin position="72"/>
        <end position="95"/>
    </location>
</feature>
<evidence type="ECO:0000256" key="7">
    <source>
        <dbReference type="ARBA" id="ARBA00023136"/>
    </source>
</evidence>
<keyword evidence="3" id="KW-0050">Antiport</keyword>
<proteinExistence type="inferred from homology"/>
<evidence type="ECO:0000256" key="5">
    <source>
        <dbReference type="ARBA" id="ARBA00022692"/>
    </source>
</evidence>
<sequence>MKRKPTLVEALLPIVFLIVIIAVGILKYGADPQIPLLMATIVAAALGKYLGYSWSEMEKGIVETILPATQAILIQMIIGVIIGTWIVAGIVPTMIYYGLQIISPGFFLLATTVLCSIVSLATGSSWTTAGTVGIALLGVGEVLGIPTALTAGAIISGAYFGDKLSPLSDTTNLAAAVSGTTLFEHIRNMMKTTIPAYCIALALYTGIGLRYLGRELNTEEIYKLLHILEQEFVINPVLLLPPILVILMVALKTPAVPGLTLGGVLGAIFAFVIQHKDFGAILEASQYGYKATTGYELADNLLSRGGLQSMMFTVSLIIVAMAFGGVVEKIKVLETVEERLVTFTKTTGSLVLTTVLSCIFCNATLPEQYLSILIPGRMFKDRYRKKGLDPRVLSRILEDSGTMTSALIPWNTCGAFMYATLGVYPFAYLPFAFFNLLSPLIAILSGFFGVGIIKLEEEERLD</sequence>
<dbReference type="Proteomes" id="UP000070617">
    <property type="component" value="Unassembled WGS sequence"/>
</dbReference>
<feature type="domain" description="Na+/H+ antiporter NhaC-like C-terminal" evidence="10">
    <location>
        <begin position="157"/>
        <end position="450"/>
    </location>
</feature>
<evidence type="ECO:0000256" key="1">
    <source>
        <dbReference type="ARBA" id="ARBA00004651"/>
    </source>
</evidence>